<organism evidence="3">
    <name type="scientific">Thermocrispum agreste</name>
    <dbReference type="NCBI Taxonomy" id="37925"/>
    <lineage>
        <taxon>Bacteria</taxon>
        <taxon>Bacillati</taxon>
        <taxon>Actinomycetota</taxon>
        <taxon>Actinomycetes</taxon>
        <taxon>Pseudonocardiales</taxon>
        <taxon>Pseudonocardiaceae</taxon>
        <taxon>Thermocrispum</taxon>
    </lineage>
</organism>
<dbReference type="Pfam" id="PF01738">
    <property type="entry name" value="DLH"/>
    <property type="match status" value="1"/>
</dbReference>
<accession>A0A2W4J9L0</accession>
<keyword evidence="3" id="KW-0378">Hydrolase</keyword>
<dbReference type="Gene3D" id="3.40.50.1820">
    <property type="entry name" value="alpha/beta hydrolase"/>
    <property type="match status" value="1"/>
</dbReference>
<dbReference type="InterPro" id="IPR051049">
    <property type="entry name" value="Dienelactone_hydrolase-like"/>
</dbReference>
<proteinExistence type="predicted"/>
<feature type="domain" description="Dienelactone hydrolase" evidence="1">
    <location>
        <begin position="18"/>
        <end position="248"/>
    </location>
</feature>
<reference evidence="2 4" key="3">
    <citation type="journal article" date="2021" name="BMC Genomics">
        <title>Genome-resolved metagenome and metatranscriptome analyses of thermophilic composting reveal key bacterial players and their metabolic interactions.</title>
        <authorList>
            <person name="Braga L.P.P."/>
            <person name="Pereira R.V."/>
            <person name="Martins L.F."/>
            <person name="Moura L.M.S."/>
            <person name="Sanchez F.B."/>
            <person name="Patane J.S.L."/>
            <person name="da Silva A.M."/>
            <person name="Setubal J.C."/>
        </authorList>
    </citation>
    <scope>NUCLEOTIDE SEQUENCE [LARGE SCALE GENOMIC DNA]</scope>
    <source>
        <strain evidence="2">ZC4RG45</strain>
    </source>
</reference>
<evidence type="ECO:0000259" key="1">
    <source>
        <dbReference type="Pfam" id="PF01738"/>
    </source>
</evidence>
<dbReference type="Proteomes" id="UP000249324">
    <property type="component" value="Unassembled WGS sequence"/>
</dbReference>
<dbReference type="AlphaFoldDB" id="A0A2W4J9L0"/>
<dbReference type="EMBL" id="QGUI01000556">
    <property type="protein sequence ID" value="PZM94695.1"/>
    <property type="molecule type" value="Genomic_DNA"/>
</dbReference>
<dbReference type="STRING" id="1111738.GCA_000427905_00868"/>
<evidence type="ECO:0000313" key="2">
    <source>
        <dbReference type="EMBL" id="MFO7194005.1"/>
    </source>
</evidence>
<reference evidence="2" key="4">
    <citation type="submission" date="2023-08" db="EMBL/GenBank/DDBJ databases">
        <authorList>
            <person name="Guima S.E.S."/>
            <person name="Martins L.F."/>
            <person name="Silva A.M."/>
            <person name="Setubal J.C."/>
        </authorList>
    </citation>
    <scope>NUCLEOTIDE SEQUENCE</scope>
    <source>
        <strain evidence="2">ZC4RG45</strain>
    </source>
</reference>
<reference evidence="3" key="2">
    <citation type="submission" date="2018-05" db="EMBL/GenBank/DDBJ databases">
        <authorList>
            <person name="Lanie J.A."/>
            <person name="Ng W.-L."/>
            <person name="Kazmierczak K.M."/>
            <person name="Andrzejewski T.M."/>
            <person name="Davidsen T.M."/>
            <person name="Wayne K.J."/>
            <person name="Tettelin H."/>
            <person name="Glass J.I."/>
            <person name="Rusch D."/>
            <person name="Podicherti R."/>
            <person name="Tsui H.-C.T."/>
            <person name="Winkler M.E."/>
        </authorList>
    </citation>
    <scope>NUCLEOTIDE SEQUENCE</scope>
    <source>
        <strain evidence="3">ZC4RG45</strain>
    </source>
</reference>
<gene>
    <name evidence="2" type="ORF">DIU77_017320</name>
    <name evidence="3" type="ORF">DIU77_13690</name>
</gene>
<evidence type="ECO:0000313" key="3">
    <source>
        <dbReference type="EMBL" id="PZM94695.1"/>
    </source>
</evidence>
<protein>
    <submittedName>
        <fullName evidence="2 3">Dienelactone hydrolase</fullName>
        <ecNumber evidence="2">3.1.-.-</ecNumber>
    </submittedName>
</protein>
<dbReference type="EMBL" id="QGUI02000323">
    <property type="protein sequence ID" value="MFO7194005.1"/>
    <property type="molecule type" value="Genomic_DNA"/>
</dbReference>
<dbReference type="EC" id="3.1.-.-" evidence="2"/>
<dbReference type="PANTHER" id="PTHR46623">
    <property type="entry name" value="CARBOXYMETHYLENEBUTENOLIDASE-RELATED"/>
    <property type="match status" value="1"/>
</dbReference>
<reference evidence="2" key="1">
    <citation type="submission" date="2018-05" db="EMBL/GenBank/DDBJ databases">
        <authorList>
            <person name="Moura L."/>
            <person name="Setubal J.C."/>
        </authorList>
    </citation>
    <scope>NUCLEOTIDE SEQUENCE</scope>
    <source>
        <strain evidence="2">ZC4RG45</strain>
    </source>
</reference>
<dbReference type="GO" id="GO:0016787">
    <property type="term" value="F:hydrolase activity"/>
    <property type="evidence" value="ECO:0007669"/>
    <property type="project" value="UniProtKB-KW"/>
</dbReference>
<evidence type="ECO:0000313" key="4">
    <source>
        <dbReference type="Proteomes" id="UP000249324"/>
    </source>
</evidence>
<dbReference type="SUPFAM" id="SSF53474">
    <property type="entry name" value="alpha/beta-Hydrolases"/>
    <property type="match status" value="1"/>
</dbReference>
<comment type="caution">
    <text evidence="3">The sequence shown here is derived from an EMBL/GenBank/DDBJ whole genome shotgun (WGS) entry which is preliminary data.</text>
</comment>
<sequence>MATSGRRIEITTADGTAEAYLSHPEGGTYPGVILFMDAIGLRPQIESMADRIAGWGYVVLAPNVFYRHGRAADLAPKGDLRRPGERERFMPAALRLVEQHTPDRAARDFEAYLAALRDVEHVRPGPIGTVGYCMGGRLALRAAAQAPDDVAAVGMFHVGGLVTDDEDSAHLCIPHVRAEVLAGYADQDGSMPQEAIEKVAADMAAAGVRYSGAVYSGARHGFTMADTSVYDEAAAERHYEELQALFRRTLG</sequence>
<dbReference type="InterPro" id="IPR002925">
    <property type="entry name" value="Dienelactn_hydro"/>
</dbReference>
<dbReference type="PANTHER" id="PTHR46623:SF10">
    <property type="entry name" value="CARBOXYMETHYLENEBUTENOLIDASE HOMOLOG"/>
    <property type="match status" value="1"/>
</dbReference>
<dbReference type="InterPro" id="IPR029058">
    <property type="entry name" value="AB_hydrolase_fold"/>
</dbReference>
<name>A0A2W4J9L0_9PSEU</name>